<dbReference type="InParanoid" id="A0A0C3NSM9"/>
<keyword evidence="1" id="KW-0472">Membrane</keyword>
<dbReference type="Proteomes" id="UP000054217">
    <property type="component" value="Unassembled WGS sequence"/>
</dbReference>
<name>A0A0C3NSM9_PISTI</name>
<sequence>MVASEGLLLMRTLALWHSQNTARKILIGTYVLVAIVMLVCIIVPSSLKFEGICGGTDASSAASTNQVTVGIFVSAAFFELVVILYTLLYTLRSHARTGRCTPTRLVAAVTHGNMLYAISLFATSIVNIIFVSSPLTGDWHGVFITFQGILHGVLGSRILFKLQDAVSDGMNTQIFTGAGSRMEFASVPLSDFTADEF</sequence>
<evidence type="ECO:0008006" key="4">
    <source>
        <dbReference type="Google" id="ProtNLM"/>
    </source>
</evidence>
<evidence type="ECO:0000256" key="1">
    <source>
        <dbReference type="SAM" id="Phobius"/>
    </source>
</evidence>
<keyword evidence="3" id="KW-1185">Reference proteome</keyword>
<accession>A0A0C3NSM9</accession>
<organism evidence="2 3">
    <name type="scientific">Pisolithus tinctorius Marx 270</name>
    <dbReference type="NCBI Taxonomy" id="870435"/>
    <lineage>
        <taxon>Eukaryota</taxon>
        <taxon>Fungi</taxon>
        <taxon>Dikarya</taxon>
        <taxon>Basidiomycota</taxon>
        <taxon>Agaricomycotina</taxon>
        <taxon>Agaricomycetes</taxon>
        <taxon>Agaricomycetidae</taxon>
        <taxon>Boletales</taxon>
        <taxon>Sclerodermatineae</taxon>
        <taxon>Pisolithaceae</taxon>
        <taxon>Pisolithus</taxon>
    </lineage>
</organism>
<feature type="transmembrane region" description="Helical" evidence="1">
    <location>
        <begin position="25"/>
        <end position="47"/>
    </location>
</feature>
<feature type="transmembrane region" description="Helical" evidence="1">
    <location>
        <begin position="112"/>
        <end position="133"/>
    </location>
</feature>
<evidence type="ECO:0000313" key="2">
    <source>
        <dbReference type="EMBL" id="KIO03840.1"/>
    </source>
</evidence>
<evidence type="ECO:0000313" key="3">
    <source>
        <dbReference type="Proteomes" id="UP000054217"/>
    </source>
</evidence>
<keyword evidence="1" id="KW-1133">Transmembrane helix</keyword>
<proteinExistence type="predicted"/>
<feature type="transmembrane region" description="Helical" evidence="1">
    <location>
        <begin position="139"/>
        <end position="160"/>
    </location>
</feature>
<reference evidence="3" key="2">
    <citation type="submission" date="2015-01" db="EMBL/GenBank/DDBJ databases">
        <title>Evolutionary Origins and Diversification of the Mycorrhizal Mutualists.</title>
        <authorList>
            <consortium name="DOE Joint Genome Institute"/>
            <consortium name="Mycorrhizal Genomics Consortium"/>
            <person name="Kohler A."/>
            <person name="Kuo A."/>
            <person name="Nagy L.G."/>
            <person name="Floudas D."/>
            <person name="Copeland A."/>
            <person name="Barry K.W."/>
            <person name="Cichocki N."/>
            <person name="Veneault-Fourrey C."/>
            <person name="LaButti K."/>
            <person name="Lindquist E.A."/>
            <person name="Lipzen A."/>
            <person name="Lundell T."/>
            <person name="Morin E."/>
            <person name="Murat C."/>
            <person name="Riley R."/>
            <person name="Ohm R."/>
            <person name="Sun H."/>
            <person name="Tunlid A."/>
            <person name="Henrissat B."/>
            <person name="Grigoriev I.V."/>
            <person name="Hibbett D.S."/>
            <person name="Martin F."/>
        </authorList>
    </citation>
    <scope>NUCLEOTIDE SEQUENCE [LARGE SCALE GENOMIC DNA]</scope>
    <source>
        <strain evidence="3">Marx 270</strain>
    </source>
</reference>
<protein>
    <recommendedName>
        <fullName evidence="4">Transmembrane protein</fullName>
    </recommendedName>
</protein>
<dbReference type="AlphaFoldDB" id="A0A0C3NSM9"/>
<reference evidence="2 3" key="1">
    <citation type="submission" date="2014-04" db="EMBL/GenBank/DDBJ databases">
        <authorList>
            <consortium name="DOE Joint Genome Institute"/>
            <person name="Kuo A."/>
            <person name="Kohler A."/>
            <person name="Costa M.D."/>
            <person name="Nagy L.G."/>
            <person name="Floudas D."/>
            <person name="Copeland A."/>
            <person name="Barry K.W."/>
            <person name="Cichocki N."/>
            <person name="Veneault-Fourrey C."/>
            <person name="LaButti K."/>
            <person name="Lindquist E.A."/>
            <person name="Lipzen A."/>
            <person name="Lundell T."/>
            <person name="Morin E."/>
            <person name="Murat C."/>
            <person name="Sun H."/>
            <person name="Tunlid A."/>
            <person name="Henrissat B."/>
            <person name="Grigoriev I.V."/>
            <person name="Hibbett D.S."/>
            <person name="Martin F."/>
            <person name="Nordberg H.P."/>
            <person name="Cantor M.N."/>
            <person name="Hua S.X."/>
        </authorList>
    </citation>
    <scope>NUCLEOTIDE SEQUENCE [LARGE SCALE GENOMIC DNA]</scope>
    <source>
        <strain evidence="2 3">Marx 270</strain>
    </source>
</reference>
<dbReference type="EMBL" id="KN831974">
    <property type="protein sequence ID" value="KIO03840.1"/>
    <property type="molecule type" value="Genomic_DNA"/>
</dbReference>
<keyword evidence="1" id="KW-0812">Transmembrane</keyword>
<dbReference type="HOGENOM" id="CLU_119652_0_0_1"/>
<dbReference type="OrthoDB" id="3350812at2759"/>
<gene>
    <name evidence="2" type="ORF">M404DRAFT_607927</name>
</gene>
<feature type="transmembrane region" description="Helical" evidence="1">
    <location>
        <begin position="67"/>
        <end position="91"/>
    </location>
</feature>